<dbReference type="AlphaFoldDB" id="A0A2J9PNV6"/>
<evidence type="ECO:0000256" key="1">
    <source>
        <dbReference type="SAM" id="Coils"/>
    </source>
</evidence>
<organism evidence="2 3">
    <name type="scientific">Aerococcus viridans</name>
    <dbReference type="NCBI Taxonomy" id="1377"/>
    <lineage>
        <taxon>Bacteria</taxon>
        <taxon>Bacillati</taxon>
        <taxon>Bacillota</taxon>
        <taxon>Bacilli</taxon>
        <taxon>Lactobacillales</taxon>
        <taxon>Aerococcaceae</taxon>
        <taxon>Aerococcus</taxon>
    </lineage>
</organism>
<protein>
    <submittedName>
        <fullName evidence="2">Uncharacterized protein</fullName>
    </submittedName>
</protein>
<dbReference type="Proteomes" id="UP000192813">
    <property type="component" value="Unassembled WGS sequence"/>
</dbReference>
<feature type="coiled-coil region" evidence="1">
    <location>
        <begin position="87"/>
        <end position="119"/>
    </location>
</feature>
<gene>
    <name evidence="2" type="ORF">A6J77_007235</name>
</gene>
<dbReference type="RefSeq" id="WP_083069498.1">
    <property type="nucleotide sequence ID" value="NZ_JALXKY010000002.1"/>
</dbReference>
<sequence length="142" mass="15940">MNKTLIEFQEKAINFDWAALAQLAKDHVNPEQLIKDIYADGYTDGFTDGYSEGTLDGKTEVLIKIAAIGIPLAALSTYGVGKLWNRHKKSKEEIEILAKENAKLKAEKYAEKVKDLNRNEKIADNVISINFKTEIRNIKSAN</sequence>
<name>A0A2J9PNV6_9LACT</name>
<accession>A0A2J9PNV6</accession>
<keyword evidence="1" id="KW-0175">Coiled coil</keyword>
<evidence type="ECO:0000313" key="2">
    <source>
        <dbReference type="EMBL" id="PNL92029.1"/>
    </source>
</evidence>
<dbReference type="EMBL" id="NBTM02000001">
    <property type="protein sequence ID" value="PNL92029.1"/>
    <property type="molecule type" value="Genomic_DNA"/>
</dbReference>
<reference evidence="3" key="1">
    <citation type="submission" date="2017-12" db="EMBL/GenBank/DDBJ databases">
        <title>FDA dAtabase for Regulatory Grade micrObial Sequences (FDA-ARGOS): Supporting development and validation of Infectious Disease Dx tests.</title>
        <authorList>
            <person name="Hoffmann M."/>
            <person name="Allard M."/>
            <person name="Evans P."/>
            <person name="Brown E."/>
            <person name="Tallon L."/>
            <person name="Sadzewicz L."/>
            <person name="Sengamalay N."/>
            <person name="Ott S."/>
            <person name="Godinez A."/>
            <person name="Nagaraj S."/>
            <person name="Vavikolanu K."/>
            <person name="Aluvathingal J."/>
            <person name="Nadendla S."/>
            <person name="Sichtig H."/>
        </authorList>
    </citation>
    <scope>NUCLEOTIDE SEQUENCE [LARGE SCALE GENOMIC DNA]</scope>
    <source>
        <strain evidence="3">FDAARGOS_249</strain>
    </source>
</reference>
<evidence type="ECO:0000313" key="3">
    <source>
        <dbReference type="Proteomes" id="UP000192813"/>
    </source>
</evidence>
<comment type="caution">
    <text evidence="2">The sequence shown here is derived from an EMBL/GenBank/DDBJ whole genome shotgun (WGS) entry which is preliminary data.</text>
</comment>
<proteinExistence type="predicted"/>